<sequence length="133" mass="14736">MEALTMAEEHELTFDDEVVAQLKPLLIDENQLLLSYDDGVGPYSHHGLVALQVSFQFVVVGKDANVDDYQALIPSNLGPVRYKDYSGRFLGKQLHATFNRLMHTIKLSDEGEQIDDNVEVVVDASASQSAQSN</sequence>
<keyword evidence="3" id="KW-1185">Reference proteome</keyword>
<evidence type="ECO:0000259" key="1">
    <source>
        <dbReference type="Pfam" id="PF01521"/>
    </source>
</evidence>
<dbReference type="Gene3D" id="2.60.300.12">
    <property type="entry name" value="HesB-like domain"/>
    <property type="match status" value="1"/>
</dbReference>
<dbReference type="eggNOG" id="COG4918">
    <property type="taxonomic scope" value="Bacteria"/>
</dbReference>
<dbReference type="PATRIC" id="fig|1114972.6.peg.228"/>
<dbReference type="Proteomes" id="UP000051999">
    <property type="component" value="Unassembled WGS sequence"/>
</dbReference>
<dbReference type="EMBL" id="AZFF01000001">
    <property type="protein sequence ID" value="KRL57219.1"/>
    <property type="molecule type" value="Genomic_DNA"/>
</dbReference>
<protein>
    <recommendedName>
        <fullName evidence="1">Core domain-containing protein</fullName>
    </recommendedName>
</protein>
<evidence type="ECO:0000313" key="2">
    <source>
        <dbReference type="EMBL" id="KRL57219.1"/>
    </source>
</evidence>
<organism evidence="2 3">
    <name type="scientific">Furfurilactobacillus rossiae DSM 15814</name>
    <dbReference type="NCBI Taxonomy" id="1114972"/>
    <lineage>
        <taxon>Bacteria</taxon>
        <taxon>Bacillati</taxon>
        <taxon>Bacillota</taxon>
        <taxon>Bacilli</taxon>
        <taxon>Lactobacillales</taxon>
        <taxon>Lactobacillaceae</taxon>
        <taxon>Furfurilactobacillus</taxon>
    </lineage>
</organism>
<reference evidence="2 3" key="1">
    <citation type="journal article" date="2015" name="Genome Announc.">
        <title>Expanding the biotechnology potential of lactobacilli through comparative genomics of 213 strains and associated genera.</title>
        <authorList>
            <person name="Sun Z."/>
            <person name="Harris H.M."/>
            <person name="McCann A."/>
            <person name="Guo C."/>
            <person name="Argimon S."/>
            <person name="Zhang W."/>
            <person name="Yang X."/>
            <person name="Jeffery I.B."/>
            <person name="Cooney J.C."/>
            <person name="Kagawa T.F."/>
            <person name="Liu W."/>
            <person name="Song Y."/>
            <person name="Salvetti E."/>
            <person name="Wrobel A."/>
            <person name="Rasinkangas P."/>
            <person name="Parkhill J."/>
            <person name="Rea M.C."/>
            <person name="O'Sullivan O."/>
            <person name="Ritari J."/>
            <person name="Douillard F.P."/>
            <person name="Paul Ross R."/>
            <person name="Yang R."/>
            <person name="Briner A.E."/>
            <person name="Felis G.E."/>
            <person name="de Vos W.M."/>
            <person name="Barrangou R."/>
            <person name="Klaenhammer T.R."/>
            <person name="Caufield P.W."/>
            <person name="Cui Y."/>
            <person name="Zhang H."/>
            <person name="O'Toole P.W."/>
        </authorList>
    </citation>
    <scope>NUCLEOTIDE SEQUENCE [LARGE SCALE GENOMIC DNA]</scope>
    <source>
        <strain evidence="2 3">DSM 15814</strain>
    </source>
</reference>
<dbReference type="Pfam" id="PF01521">
    <property type="entry name" value="Fe-S_biosyn"/>
    <property type="match status" value="1"/>
</dbReference>
<evidence type="ECO:0000313" key="3">
    <source>
        <dbReference type="Proteomes" id="UP000051999"/>
    </source>
</evidence>
<accession>A0A0R1RVH7</accession>
<proteinExistence type="predicted"/>
<dbReference type="STRING" id="1114972.FD35_GL000227"/>
<feature type="domain" description="Core" evidence="1">
    <location>
        <begin position="11"/>
        <end position="121"/>
    </location>
</feature>
<comment type="caution">
    <text evidence="2">The sequence shown here is derived from an EMBL/GenBank/DDBJ whole genome shotgun (WGS) entry which is preliminary data.</text>
</comment>
<dbReference type="InterPro" id="IPR000361">
    <property type="entry name" value="ATAP_core_dom"/>
</dbReference>
<dbReference type="SUPFAM" id="SSF89360">
    <property type="entry name" value="HesB-like domain"/>
    <property type="match status" value="1"/>
</dbReference>
<dbReference type="AlphaFoldDB" id="A0A0R1RVH7"/>
<dbReference type="InterPro" id="IPR035903">
    <property type="entry name" value="HesB-like_dom_sf"/>
</dbReference>
<gene>
    <name evidence="2" type="ORF">FD35_GL000227</name>
</gene>
<name>A0A0R1RVH7_9LACO</name>